<evidence type="ECO:0000256" key="1">
    <source>
        <dbReference type="ARBA" id="ARBA00022729"/>
    </source>
</evidence>
<comment type="caution">
    <text evidence="3">The sequence shown here is derived from an EMBL/GenBank/DDBJ whole genome shotgun (WGS) entry which is preliminary data.</text>
</comment>
<keyword evidence="1" id="KW-0732">Signal</keyword>
<dbReference type="GO" id="GO:0071281">
    <property type="term" value="P:cellular response to iron ion"/>
    <property type="evidence" value="ECO:0007669"/>
    <property type="project" value="TreeGrafter"/>
</dbReference>
<dbReference type="AlphaFoldDB" id="A0A497EMQ2"/>
<protein>
    <submittedName>
        <fullName evidence="3">Cobalamin-binding protein</fullName>
    </submittedName>
</protein>
<dbReference type="InterPro" id="IPR054828">
    <property type="entry name" value="Vit_B12_bind_prot"/>
</dbReference>
<evidence type="ECO:0000313" key="3">
    <source>
        <dbReference type="EMBL" id="RLE47506.1"/>
    </source>
</evidence>
<dbReference type="Gene3D" id="3.40.50.1980">
    <property type="entry name" value="Nitrogenase molybdenum iron protein domain"/>
    <property type="match status" value="2"/>
</dbReference>
<organism evidence="3 4">
    <name type="scientific">Thermoproteota archaeon</name>
    <dbReference type="NCBI Taxonomy" id="2056631"/>
    <lineage>
        <taxon>Archaea</taxon>
        <taxon>Thermoproteota</taxon>
    </lineage>
</organism>
<dbReference type="PANTHER" id="PTHR30535:SF34">
    <property type="entry name" value="MOLYBDATE-BINDING PROTEIN MOLA"/>
    <property type="match status" value="1"/>
</dbReference>
<proteinExistence type="predicted"/>
<dbReference type="NCBIfam" id="NF038402">
    <property type="entry name" value="TroA_like"/>
    <property type="match status" value="1"/>
</dbReference>
<dbReference type="PANTHER" id="PTHR30535">
    <property type="entry name" value="VITAMIN B12-BINDING PROTEIN"/>
    <property type="match status" value="1"/>
</dbReference>
<dbReference type="InterPro" id="IPR002491">
    <property type="entry name" value="ABC_transptr_periplasmic_BD"/>
</dbReference>
<reference evidence="3 4" key="1">
    <citation type="submission" date="2018-06" db="EMBL/GenBank/DDBJ databases">
        <title>Extensive metabolic versatility and redundancy in microbially diverse, dynamic hydrothermal sediments.</title>
        <authorList>
            <person name="Dombrowski N."/>
            <person name="Teske A."/>
            <person name="Baker B.J."/>
        </authorList>
    </citation>
    <scope>NUCLEOTIDE SEQUENCE [LARGE SCALE GENOMIC DNA]</scope>
    <source>
        <strain evidence="3">B66_G16</strain>
    </source>
</reference>
<evidence type="ECO:0000313" key="4">
    <source>
        <dbReference type="Proteomes" id="UP000278475"/>
    </source>
</evidence>
<dbReference type="InterPro" id="IPR050902">
    <property type="entry name" value="ABC_Transporter_SBP"/>
</dbReference>
<dbReference type="CDD" id="cd01143">
    <property type="entry name" value="YvrC"/>
    <property type="match status" value="1"/>
</dbReference>
<dbReference type="EMBL" id="QMQV01000122">
    <property type="protein sequence ID" value="RLE47506.1"/>
    <property type="molecule type" value="Genomic_DNA"/>
</dbReference>
<gene>
    <name evidence="3" type="ORF">DRJ31_08760</name>
</gene>
<accession>A0A497EMQ2</accession>
<name>A0A497EMQ2_9CREN</name>
<feature type="domain" description="Fe/B12 periplasmic-binding" evidence="2">
    <location>
        <begin position="59"/>
        <end position="315"/>
    </location>
</feature>
<dbReference type="Pfam" id="PF01497">
    <property type="entry name" value="Peripla_BP_2"/>
    <property type="match status" value="1"/>
</dbReference>
<evidence type="ECO:0000259" key="2">
    <source>
        <dbReference type="PROSITE" id="PS50983"/>
    </source>
</evidence>
<sequence length="315" mass="34884">MRKFLLVLLLSTLLLLCAQPVEKPGESAKEKLFDLNTLLNPKKLVDDTGYEIHAGTPKRIVSLAPSNTEILFAIGAGDRVVGVTDYCNYPPEVSEKRESGELATIGGYSTINIEKILALNPDLVIASYGNGLENIEYLRKQGLNVIAFDPKNITDVMKDIILIGIATGNYDEAKNVVEEMAQKIESVWMKAKDKRKVKVAHIVWHDPIWVSGKNTFIDEVIEFAGGTNVFDFEGWKTISVEDLIAKNPEVIIVNSGSGMGGGKNVVYEWVLQDERLKSVDAVKNGRIYVINADIISRPSYRLADAIEIVYSFLHS</sequence>
<dbReference type="Proteomes" id="UP000278475">
    <property type="component" value="Unassembled WGS sequence"/>
</dbReference>
<dbReference type="PROSITE" id="PS50983">
    <property type="entry name" value="FE_B12_PBP"/>
    <property type="match status" value="1"/>
</dbReference>
<dbReference type="SUPFAM" id="SSF53807">
    <property type="entry name" value="Helical backbone' metal receptor"/>
    <property type="match status" value="1"/>
</dbReference>